<reference evidence="4" key="1">
    <citation type="journal article" date="2019" name="Int. J. Syst. Evol. Microbiol.">
        <title>The Global Catalogue of Microorganisms (GCM) 10K type strain sequencing project: providing services to taxonomists for standard genome sequencing and annotation.</title>
        <authorList>
            <consortium name="The Broad Institute Genomics Platform"/>
            <consortium name="The Broad Institute Genome Sequencing Center for Infectious Disease"/>
            <person name="Wu L."/>
            <person name="Ma J."/>
        </authorList>
    </citation>
    <scope>NUCLEOTIDE SEQUENCE [LARGE SCALE GENOMIC DNA]</scope>
    <source>
        <strain evidence="4">JCM 18961</strain>
    </source>
</reference>
<dbReference type="Proteomes" id="UP001500556">
    <property type="component" value="Unassembled WGS sequence"/>
</dbReference>
<dbReference type="RefSeq" id="WP_345502782.1">
    <property type="nucleotide sequence ID" value="NZ_BAABLO010000005.1"/>
</dbReference>
<dbReference type="Pfam" id="PF02557">
    <property type="entry name" value="VanY"/>
    <property type="match status" value="1"/>
</dbReference>
<feature type="domain" description="D-alanyl-D-alanine carboxypeptidase-like core" evidence="2">
    <location>
        <begin position="118"/>
        <end position="222"/>
    </location>
</feature>
<evidence type="ECO:0000256" key="1">
    <source>
        <dbReference type="SAM" id="MobiDB-lite"/>
    </source>
</evidence>
<dbReference type="EMBL" id="BAABLO010000005">
    <property type="protein sequence ID" value="GAA4721489.1"/>
    <property type="molecule type" value="Genomic_DNA"/>
</dbReference>
<keyword evidence="4" id="KW-1185">Reference proteome</keyword>
<organism evidence="3 4">
    <name type="scientific">Pedococcus ginsenosidimutans</name>
    <dbReference type="NCBI Taxonomy" id="490570"/>
    <lineage>
        <taxon>Bacteria</taxon>
        <taxon>Bacillati</taxon>
        <taxon>Actinomycetota</taxon>
        <taxon>Actinomycetes</taxon>
        <taxon>Micrococcales</taxon>
        <taxon>Intrasporangiaceae</taxon>
        <taxon>Pedococcus</taxon>
    </lineage>
</organism>
<dbReference type="InterPro" id="IPR052179">
    <property type="entry name" value="DD-CPase-like"/>
</dbReference>
<feature type="compositionally biased region" description="Low complexity" evidence="1">
    <location>
        <begin position="59"/>
        <end position="89"/>
    </location>
</feature>
<feature type="region of interest" description="Disordered" evidence="1">
    <location>
        <begin position="40"/>
        <end position="95"/>
    </location>
</feature>
<sequence>MTTTHVSAGRRRRQRARRTLTVAVALLLVGGGAGYAAWHGDDRADDGSAAQAPRREPVAGAPSSASAPRSTAGAARPRASARPHGSSPATSLAPVVTDRIPEPTTSIALSAPVPGLTNMQRPAARAFEQAFAAARAAGLSPEVRSAWRSREYQQVLFDRAVTSYGSRAEAGRWVLTPLRSAHVKGYAVDVHPAAVASWLEVHGSRYGLCRTYDNEWWHFEYVASTTCPARKPDAAG</sequence>
<dbReference type="InterPro" id="IPR003709">
    <property type="entry name" value="VanY-like_core_dom"/>
</dbReference>
<dbReference type="PANTHER" id="PTHR34385">
    <property type="entry name" value="D-ALANYL-D-ALANINE CARBOXYPEPTIDASE"/>
    <property type="match status" value="1"/>
</dbReference>
<dbReference type="PANTHER" id="PTHR34385:SF1">
    <property type="entry name" value="PEPTIDOGLYCAN L-ALANYL-D-GLUTAMATE ENDOPEPTIDASE CWLK"/>
    <property type="match status" value="1"/>
</dbReference>
<name>A0ABP8Y6Z2_9MICO</name>
<proteinExistence type="predicted"/>
<gene>
    <name evidence="3" type="ORF">GCM10025782_19000</name>
</gene>
<protein>
    <recommendedName>
        <fullName evidence="2">D-alanyl-D-alanine carboxypeptidase-like core domain-containing protein</fullName>
    </recommendedName>
</protein>
<dbReference type="SUPFAM" id="SSF55166">
    <property type="entry name" value="Hedgehog/DD-peptidase"/>
    <property type="match status" value="1"/>
</dbReference>
<dbReference type="Gene3D" id="3.30.1380.10">
    <property type="match status" value="1"/>
</dbReference>
<evidence type="ECO:0000259" key="2">
    <source>
        <dbReference type="Pfam" id="PF02557"/>
    </source>
</evidence>
<evidence type="ECO:0000313" key="3">
    <source>
        <dbReference type="EMBL" id="GAA4721489.1"/>
    </source>
</evidence>
<comment type="caution">
    <text evidence="3">The sequence shown here is derived from an EMBL/GenBank/DDBJ whole genome shotgun (WGS) entry which is preliminary data.</text>
</comment>
<evidence type="ECO:0000313" key="4">
    <source>
        <dbReference type="Proteomes" id="UP001500556"/>
    </source>
</evidence>
<dbReference type="InterPro" id="IPR009045">
    <property type="entry name" value="Zn_M74/Hedgehog-like"/>
</dbReference>
<accession>A0ABP8Y6Z2</accession>